<evidence type="ECO:0000313" key="2">
    <source>
        <dbReference type="EMBL" id="KAF5735372.1"/>
    </source>
</evidence>
<dbReference type="Proteomes" id="UP000593562">
    <property type="component" value="Unassembled WGS sequence"/>
</dbReference>
<evidence type="ECO:0000259" key="1">
    <source>
        <dbReference type="Pfam" id="PF00394"/>
    </source>
</evidence>
<accession>A0A7J7CMR1</accession>
<organism evidence="2 3">
    <name type="scientific">Tripterygium wilfordii</name>
    <name type="common">Thunder God vine</name>
    <dbReference type="NCBI Taxonomy" id="458696"/>
    <lineage>
        <taxon>Eukaryota</taxon>
        <taxon>Viridiplantae</taxon>
        <taxon>Streptophyta</taxon>
        <taxon>Embryophyta</taxon>
        <taxon>Tracheophyta</taxon>
        <taxon>Spermatophyta</taxon>
        <taxon>Magnoliopsida</taxon>
        <taxon>eudicotyledons</taxon>
        <taxon>Gunneridae</taxon>
        <taxon>Pentapetalae</taxon>
        <taxon>rosids</taxon>
        <taxon>fabids</taxon>
        <taxon>Celastrales</taxon>
        <taxon>Celastraceae</taxon>
        <taxon>Tripterygium</taxon>
    </lineage>
</organism>
<proteinExistence type="predicted"/>
<sequence>MKEELEAFPSSNSVWFLHKEEGGKGRTGWEILSSLMSITRPTTTSPSTGEWWKSDIMEVYEEFLQSGGDPNTSDSYTINGQPGALQPCSASDPVDLKIEAPFGLIALTVKIYKTEFGYDDNTHNQ</sequence>
<name>A0A7J7CMR1_TRIWF</name>
<dbReference type="EMBL" id="JAAARO010000015">
    <property type="protein sequence ID" value="KAF5735372.1"/>
    <property type="molecule type" value="Genomic_DNA"/>
</dbReference>
<dbReference type="InterPro" id="IPR001117">
    <property type="entry name" value="Cu-oxidase_2nd"/>
</dbReference>
<evidence type="ECO:0000313" key="3">
    <source>
        <dbReference type="Proteomes" id="UP000593562"/>
    </source>
</evidence>
<protein>
    <recommendedName>
        <fullName evidence="1">Plastocyanin-like domain-containing protein</fullName>
    </recommendedName>
</protein>
<dbReference type="AlphaFoldDB" id="A0A7J7CMR1"/>
<dbReference type="InParanoid" id="A0A7J7CMR1"/>
<feature type="domain" description="Plastocyanin-like" evidence="1">
    <location>
        <begin position="49"/>
        <end position="89"/>
    </location>
</feature>
<gene>
    <name evidence="2" type="ORF">HS088_TW15G00874</name>
</gene>
<comment type="caution">
    <text evidence="2">The sequence shown here is derived from an EMBL/GenBank/DDBJ whole genome shotgun (WGS) entry which is preliminary data.</text>
</comment>
<dbReference type="Pfam" id="PF00394">
    <property type="entry name" value="Cu-oxidase"/>
    <property type="match status" value="1"/>
</dbReference>
<reference evidence="2 3" key="1">
    <citation type="journal article" date="2020" name="Nat. Commun.">
        <title>Genome of Tripterygium wilfordii and identification of cytochrome P450 involved in triptolide biosynthesis.</title>
        <authorList>
            <person name="Tu L."/>
            <person name="Su P."/>
            <person name="Zhang Z."/>
            <person name="Gao L."/>
            <person name="Wang J."/>
            <person name="Hu T."/>
            <person name="Zhou J."/>
            <person name="Zhang Y."/>
            <person name="Zhao Y."/>
            <person name="Liu Y."/>
            <person name="Song Y."/>
            <person name="Tong Y."/>
            <person name="Lu Y."/>
            <person name="Yang J."/>
            <person name="Xu C."/>
            <person name="Jia M."/>
            <person name="Peters R.J."/>
            <person name="Huang L."/>
            <person name="Gao W."/>
        </authorList>
    </citation>
    <scope>NUCLEOTIDE SEQUENCE [LARGE SCALE GENOMIC DNA]</scope>
    <source>
        <strain evidence="3">cv. XIE 37</strain>
        <tissue evidence="2">Leaf</tissue>
    </source>
</reference>
<keyword evidence="3" id="KW-1185">Reference proteome</keyword>